<reference evidence="2" key="1">
    <citation type="submission" date="2020-02" db="EMBL/GenBank/DDBJ databases">
        <authorList>
            <person name="Meier V. D."/>
        </authorList>
    </citation>
    <scope>NUCLEOTIDE SEQUENCE</scope>
    <source>
        <strain evidence="2">AVDCRST_MAG29</strain>
    </source>
</reference>
<organism evidence="2">
    <name type="scientific">uncultured Nocardioidaceae bacterium</name>
    <dbReference type="NCBI Taxonomy" id="253824"/>
    <lineage>
        <taxon>Bacteria</taxon>
        <taxon>Bacillati</taxon>
        <taxon>Actinomycetota</taxon>
        <taxon>Actinomycetes</taxon>
        <taxon>Propionibacteriales</taxon>
        <taxon>Nocardioidaceae</taxon>
        <taxon>environmental samples</taxon>
    </lineage>
</organism>
<name>A0A6J4MDA7_9ACTN</name>
<proteinExistence type="predicted"/>
<feature type="compositionally biased region" description="Gly residues" evidence="1">
    <location>
        <begin position="241"/>
        <end position="250"/>
    </location>
</feature>
<keyword evidence="2" id="KW-0418">Kinase</keyword>
<dbReference type="EMBL" id="CADCUG010000150">
    <property type="protein sequence ID" value="CAA9356336.1"/>
    <property type="molecule type" value="Genomic_DNA"/>
</dbReference>
<feature type="non-terminal residue" evidence="2">
    <location>
        <position position="250"/>
    </location>
</feature>
<feature type="compositionally biased region" description="Basic residues" evidence="1">
    <location>
        <begin position="82"/>
        <end position="101"/>
    </location>
</feature>
<accession>A0A6J4MDA7</accession>
<dbReference type="EC" id="2.7.1.63" evidence="2"/>
<keyword evidence="2" id="KW-0808">Transferase</keyword>
<dbReference type="AlphaFoldDB" id="A0A6J4MDA7"/>
<dbReference type="GO" id="GO:0047330">
    <property type="term" value="F:polyphosphate-glucose phosphotransferase activity"/>
    <property type="evidence" value="ECO:0007669"/>
    <property type="project" value="UniProtKB-EC"/>
</dbReference>
<feature type="region of interest" description="Disordered" evidence="1">
    <location>
        <begin position="216"/>
        <end position="250"/>
    </location>
</feature>
<sequence length="250" mass="26959">DQVLSSARDRHRRQRDQGSAGRPRQGCDGSRPAPDSDAQSVHSPGCRRRGRRDCRPLRQERRRPGRGHDAVGCDPRSGTYGRQHRPVLDRHRRAGAAHRTARASGGRRERRRRRGSRGAALRGSPQRRRAGPAGHPGNRYRFSAAAQRSADPEQRAGPPGAGRSGRRDPGLVQGAGGRRPVLGGLGRAAAALLRPRRGLAVAGPHRGGWRRLQARQALPSAPTPASTDRCSPAGQPRWGHRGGLAGCQPV</sequence>
<protein>
    <submittedName>
        <fullName evidence="2">Polyphosphate glucokinase</fullName>
        <ecNumber evidence="2">2.7.1.63</ecNumber>
    </submittedName>
</protein>
<gene>
    <name evidence="2" type="ORF">AVDCRST_MAG29-2612</name>
</gene>
<feature type="region of interest" description="Disordered" evidence="1">
    <location>
        <begin position="1"/>
        <end position="181"/>
    </location>
</feature>
<feature type="non-terminal residue" evidence="2">
    <location>
        <position position="1"/>
    </location>
</feature>
<evidence type="ECO:0000313" key="2">
    <source>
        <dbReference type="EMBL" id="CAA9356336.1"/>
    </source>
</evidence>
<evidence type="ECO:0000256" key="1">
    <source>
        <dbReference type="SAM" id="MobiDB-lite"/>
    </source>
</evidence>